<dbReference type="InterPro" id="IPR028082">
    <property type="entry name" value="Peripla_BP_I"/>
</dbReference>
<dbReference type="AlphaFoldDB" id="A0A5B9EG15"/>
<dbReference type="PANTHER" id="PTHR30146:SF109">
    <property type="entry name" value="HTH-TYPE TRANSCRIPTIONAL REGULATOR GALS"/>
    <property type="match status" value="1"/>
</dbReference>
<dbReference type="Gene3D" id="1.10.260.40">
    <property type="entry name" value="lambda repressor-like DNA-binding domains"/>
    <property type="match status" value="1"/>
</dbReference>
<dbReference type="PROSITE" id="PS50932">
    <property type="entry name" value="HTH_LACI_2"/>
    <property type="match status" value="1"/>
</dbReference>
<keyword evidence="2" id="KW-0238">DNA-binding</keyword>
<dbReference type="PANTHER" id="PTHR30146">
    <property type="entry name" value="LACI-RELATED TRANSCRIPTIONAL REPRESSOR"/>
    <property type="match status" value="1"/>
</dbReference>
<reference evidence="5 6" key="1">
    <citation type="submission" date="2019-08" db="EMBL/GenBank/DDBJ databases">
        <title>Complete genome sequence of Terriglobus albidus strain ORNL.</title>
        <authorList>
            <person name="Podar M."/>
        </authorList>
    </citation>
    <scope>NUCLEOTIDE SEQUENCE [LARGE SCALE GENOMIC DNA]</scope>
    <source>
        <strain evidence="5 6">ORNL</strain>
    </source>
</reference>
<dbReference type="SUPFAM" id="SSF47413">
    <property type="entry name" value="lambda repressor-like DNA-binding domains"/>
    <property type="match status" value="1"/>
</dbReference>
<evidence type="ECO:0000313" key="6">
    <source>
        <dbReference type="Proteomes" id="UP000321820"/>
    </source>
</evidence>
<dbReference type="InterPro" id="IPR046335">
    <property type="entry name" value="LacI/GalR-like_sensor"/>
</dbReference>
<dbReference type="KEGG" id="talb:FTW19_03540"/>
<dbReference type="InterPro" id="IPR000843">
    <property type="entry name" value="HTH_LacI"/>
</dbReference>
<dbReference type="GO" id="GO:0000976">
    <property type="term" value="F:transcription cis-regulatory region binding"/>
    <property type="evidence" value="ECO:0007669"/>
    <property type="project" value="TreeGrafter"/>
</dbReference>
<accession>A0A5B9EG15</accession>
<dbReference type="SUPFAM" id="SSF53822">
    <property type="entry name" value="Periplasmic binding protein-like I"/>
    <property type="match status" value="1"/>
</dbReference>
<gene>
    <name evidence="5" type="ORF">FTW19_03540</name>
</gene>
<organism evidence="5 6">
    <name type="scientific">Terriglobus albidus</name>
    <dbReference type="NCBI Taxonomy" id="1592106"/>
    <lineage>
        <taxon>Bacteria</taxon>
        <taxon>Pseudomonadati</taxon>
        <taxon>Acidobacteriota</taxon>
        <taxon>Terriglobia</taxon>
        <taxon>Terriglobales</taxon>
        <taxon>Acidobacteriaceae</taxon>
        <taxon>Terriglobus</taxon>
    </lineage>
</organism>
<evidence type="ECO:0000259" key="4">
    <source>
        <dbReference type="PROSITE" id="PS50932"/>
    </source>
</evidence>
<evidence type="ECO:0000313" key="5">
    <source>
        <dbReference type="EMBL" id="QEE31153.1"/>
    </source>
</evidence>
<name>A0A5B9EG15_9BACT</name>
<dbReference type="SMART" id="SM00354">
    <property type="entry name" value="HTH_LACI"/>
    <property type="match status" value="1"/>
</dbReference>
<keyword evidence="6" id="KW-1185">Reference proteome</keyword>
<dbReference type="EMBL" id="CP042806">
    <property type="protein sequence ID" value="QEE31153.1"/>
    <property type="molecule type" value="Genomic_DNA"/>
</dbReference>
<dbReference type="GO" id="GO:0003700">
    <property type="term" value="F:DNA-binding transcription factor activity"/>
    <property type="evidence" value="ECO:0007669"/>
    <property type="project" value="TreeGrafter"/>
</dbReference>
<dbReference type="Gene3D" id="3.40.50.2300">
    <property type="match status" value="2"/>
</dbReference>
<protein>
    <submittedName>
        <fullName evidence="5">LacI family transcriptional regulator</fullName>
    </submittedName>
</protein>
<evidence type="ECO:0000256" key="1">
    <source>
        <dbReference type="ARBA" id="ARBA00023015"/>
    </source>
</evidence>
<dbReference type="Pfam" id="PF13377">
    <property type="entry name" value="Peripla_BP_3"/>
    <property type="match status" value="1"/>
</dbReference>
<dbReference type="Pfam" id="PF00356">
    <property type="entry name" value="LacI"/>
    <property type="match status" value="1"/>
</dbReference>
<dbReference type="CDD" id="cd06267">
    <property type="entry name" value="PBP1_LacI_sugar_binding-like"/>
    <property type="match status" value="1"/>
</dbReference>
<dbReference type="InterPro" id="IPR010982">
    <property type="entry name" value="Lambda_DNA-bd_dom_sf"/>
</dbReference>
<dbReference type="CDD" id="cd01392">
    <property type="entry name" value="HTH_LacI"/>
    <property type="match status" value="1"/>
</dbReference>
<keyword evidence="3" id="KW-0804">Transcription</keyword>
<keyword evidence="1" id="KW-0805">Transcription regulation</keyword>
<proteinExistence type="predicted"/>
<evidence type="ECO:0000256" key="3">
    <source>
        <dbReference type="ARBA" id="ARBA00023163"/>
    </source>
</evidence>
<dbReference type="Proteomes" id="UP000321820">
    <property type="component" value="Chromosome"/>
</dbReference>
<feature type="domain" description="HTH lacI-type" evidence="4">
    <location>
        <begin position="1"/>
        <end position="57"/>
    </location>
</feature>
<evidence type="ECO:0000256" key="2">
    <source>
        <dbReference type="ARBA" id="ARBA00023125"/>
    </source>
</evidence>
<dbReference type="OrthoDB" id="110416at2"/>
<sequence>MSLKELAAFLKVDPSTVSVVLNDVPGRSISPATRQRIKDAAKEFNYSPSLLARSLRQQDTRTFGILLPLVGEEYHAQVLSGVASELERNQYSYLIAQHRHSEEKTEAYIEMLISRGVQGFIAIDTHLTRSLQVPCVAVAGHAHIPGITNVMLNHDHAAELTMRHLRDLGHKRIAFIRGQAFSSDSESRWKAMSQAAKHFKISIPEGLVMQLDRDITSPELGYTVVQKLMKQSRDFTAIVCFNDIAALGAIRAVGDAGLRVPEDVSIIGFDDIRVSVFARPSITTIRQPLQEMGETAAKVLFSRLKGERDGDDIAVEPELIIRESTGRAPYRYPVGRASAK</sequence>